<comment type="caution">
    <text evidence="2">The sequence shown here is derived from an EMBL/GenBank/DDBJ whole genome shotgun (WGS) entry which is preliminary data.</text>
</comment>
<dbReference type="NCBIfam" id="TIGR03433">
    <property type="entry name" value="padR_acidobact"/>
    <property type="match status" value="1"/>
</dbReference>
<proteinExistence type="predicted"/>
<reference evidence="2 3" key="1">
    <citation type="submission" date="2020-01" db="EMBL/GenBank/DDBJ databases">
        <title>Genomes assembled from Gulf of Kutch pelagic sediment metagenomes.</title>
        <authorList>
            <person name="Chandrashekar M."/>
            <person name="Mahajan M.S."/>
            <person name="Dave K.J."/>
            <person name="Vatsa P."/>
            <person name="Nathani N.M."/>
        </authorList>
    </citation>
    <scope>NUCLEOTIDE SEQUENCE [LARGE SCALE GENOMIC DNA]</scope>
    <source>
        <strain evidence="2">KS3-K002</strain>
    </source>
</reference>
<dbReference type="InterPro" id="IPR052509">
    <property type="entry name" value="Metal_resp_DNA-bind_regulator"/>
</dbReference>
<dbReference type="EMBL" id="JAACAK010000113">
    <property type="protein sequence ID" value="NIR76084.1"/>
    <property type="molecule type" value="Genomic_DNA"/>
</dbReference>
<evidence type="ECO:0000259" key="1">
    <source>
        <dbReference type="Pfam" id="PF03551"/>
    </source>
</evidence>
<protein>
    <submittedName>
        <fullName evidence="2">PadR family transcriptional regulator</fullName>
    </submittedName>
</protein>
<evidence type="ECO:0000313" key="3">
    <source>
        <dbReference type="Proteomes" id="UP000702544"/>
    </source>
</evidence>
<dbReference type="InterPro" id="IPR017799">
    <property type="entry name" value="Tscrpt_reg_PadR_acidobac-type"/>
</dbReference>
<sequence>MTPYLVRHSYAGTGAGSARGETVLAGSDLYTGTLDTMILKAVSWGAMHGYGIGRWIRQNSDDALEINEGALYPALHRLEKKGLLSEEWGVTETNRKAKFYKLTAAGRRQLKAEIVRWKKYSQAVTAVLSASSA</sequence>
<accession>A0AAE4ZA26</accession>
<dbReference type="InterPro" id="IPR005149">
    <property type="entry name" value="Tscrpt_reg_PadR_N"/>
</dbReference>
<feature type="domain" description="Transcription regulator PadR N-terminal" evidence="1">
    <location>
        <begin position="38"/>
        <end position="111"/>
    </location>
</feature>
<dbReference type="PANTHER" id="PTHR33169">
    <property type="entry name" value="PADR-FAMILY TRANSCRIPTIONAL REGULATOR"/>
    <property type="match status" value="1"/>
</dbReference>
<gene>
    <name evidence="2" type="ORF">GWO12_13395</name>
</gene>
<dbReference type="Gene3D" id="1.10.10.10">
    <property type="entry name" value="Winged helix-like DNA-binding domain superfamily/Winged helix DNA-binding domain"/>
    <property type="match status" value="1"/>
</dbReference>
<dbReference type="Pfam" id="PF03551">
    <property type="entry name" value="PadR"/>
    <property type="match status" value="1"/>
</dbReference>
<dbReference type="SUPFAM" id="SSF46785">
    <property type="entry name" value="Winged helix' DNA-binding domain"/>
    <property type="match status" value="1"/>
</dbReference>
<dbReference type="InterPro" id="IPR036390">
    <property type="entry name" value="WH_DNA-bd_sf"/>
</dbReference>
<evidence type="ECO:0000313" key="2">
    <source>
        <dbReference type="EMBL" id="NIR76084.1"/>
    </source>
</evidence>
<name>A0AAE4ZA26_9BACT</name>
<organism evidence="2 3">
    <name type="scientific">Candidatus Kutchimonas denitrificans</name>
    <dbReference type="NCBI Taxonomy" id="3056748"/>
    <lineage>
        <taxon>Bacteria</taxon>
        <taxon>Pseudomonadati</taxon>
        <taxon>Gemmatimonadota</taxon>
        <taxon>Gemmatimonadia</taxon>
        <taxon>Candidatus Palauibacterales</taxon>
        <taxon>Candidatus Palauibacteraceae</taxon>
        <taxon>Candidatus Kutchimonas</taxon>
    </lineage>
</organism>
<dbReference type="InterPro" id="IPR036388">
    <property type="entry name" value="WH-like_DNA-bd_sf"/>
</dbReference>
<dbReference type="Proteomes" id="UP000702544">
    <property type="component" value="Unassembled WGS sequence"/>
</dbReference>
<dbReference type="AlphaFoldDB" id="A0AAE4ZA26"/>
<dbReference type="PANTHER" id="PTHR33169:SF14">
    <property type="entry name" value="TRANSCRIPTIONAL REGULATOR RV3488"/>
    <property type="match status" value="1"/>
</dbReference>